<feature type="transmembrane region" description="Helical" evidence="1">
    <location>
        <begin position="191"/>
        <end position="214"/>
    </location>
</feature>
<dbReference type="eggNOG" id="ENOG50309SB">
    <property type="taxonomic scope" value="Bacteria"/>
</dbReference>
<dbReference type="Proteomes" id="UP000007652">
    <property type="component" value="Unassembled WGS sequence"/>
</dbReference>
<keyword evidence="3" id="KW-1185">Reference proteome</keyword>
<keyword evidence="1" id="KW-0472">Membrane</keyword>
<dbReference type="RefSeq" id="WP_008908306.1">
    <property type="nucleotide sequence ID" value="NZ_CAKP01000046.1"/>
</dbReference>
<dbReference type="OrthoDB" id="1956705at2"/>
<dbReference type="STRING" id="857293.CAAU_0948"/>
<dbReference type="EMBL" id="CAKP01000046">
    <property type="protein sequence ID" value="CCJ33032.1"/>
    <property type="molecule type" value="Genomic_DNA"/>
</dbReference>
<keyword evidence="1" id="KW-0812">Transmembrane</keyword>
<organism evidence="2 3">
    <name type="scientific">Caloramator australicus RC3</name>
    <dbReference type="NCBI Taxonomy" id="857293"/>
    <lineage>
        <taxon>Bacteria</taxon>
        <taxon>Bacillati</taxon>
        <taxon>Bacillota</taxon>
        <taxon>Clostridia</taxon>
        <taxon>Eubacteriales</taxon>
        <taxon>Clostridiaceae</taxon>
        <taxon>Caloramator</taxon>
    </lineage>
</organism>
<comment type="caution">
    <text evidence="2">The sequence shown here is derived from an EMBL/GenBank/DDBJ whole genome shotgun (WGS) entry which is preliminary data.</text>
</comment>
<evidence type="ECO:0000256" key="1">
    <source>
        <dbReference type="SAM" id="Phobius"/>
    </source>
</evidence>
<evidence type="ECO:0000313" key="2">
    <source>
        <dbReference type="EMBL" id="CCJ33032.1"/>
    </source>
</evidence>
<reference evidence="2 3" key="1">
    <citation type="journal article" date="2011" name="J. Bacteriol.">
        <title>Draft genome sequence of Caloramator australicus strain RC3T, a thermoanaerobe from the Great Artesian Basin of Australia.</title>
        <authorList>
            <person name="Ogg C.D."/>
            <person name="Patel B.K.C."/>
        </authorList>
    </citation>
    <scope>NUCLEOTIDE SEQUENCE [LARGE SCALE GENOMIC DNA]</scope>
    <source>
        <strain evidence="2 3">RC3</strain>
    </source>
</reference>
<accession>I7LIK1</accession>
<keyword evidence="1" id="KW-1133">Transmembrane helix</keyword>
<proteinExistence type="predicted"/>
<name>I7LIK1_9CLOT</name>
<evidence type="ECO:0000313" key="3">
    <source>
        <dbReference type="Proteomes" id="UP000007652"/>
    </source>
</evidence>
<sequence>MDKNLLKLLDDIKIKLQRSNLKNSDKYLKDIDAIKESYKELQVKEEKRIIYESILNMGKDLLKEDKDFKNKLELFIRYCNAAVYDFNDNIRPLRRITLSFTITSMLFMLLAPQYLSYLLPLLMILPIFLGLKGMRKRSLNGLILGLSVMPISILNSVIIIRNAYLVRNNFNSFLLDLSKTYGRSLEFVKGLFIISTILGIIMLFTSIYTIYLGYKYKKMFV</sequence>
<feature type="transmembrane region" description="Helical" evidence="1">
    <location>
        <begin position="141"/>
        <end position="164"/>
    </location>
</feature>
<dbReference type="AlphaFoldDB" id="I7LIK1"/>
<protein>
    <submittedName>
        <fullName evidence="2">Alpha-glucosidase</fullName>
    </submittedName>
</protein>
<feature type="transmembrane region" description="Helical" evidence="1">
    <location>
        <begin position="117"/>
        <end position="134"/>
    </location>
</feature>
<gene>
    <name evidence="2" type="ORF">CAAU_0948</name>
</gene>